<proteinExistence type="predicted"/>
<evidence type="ECO:0000313" key="3">
    <source>
        <dbReference type="EMBL" id="KAJ7716143.1"/>
    </source>
</evidence>
<dbReference type="EMBL" id="JARKIB010000296">
    <property type="protein sequence ID" value="KAJ7716143.1"/>
    <property type="molecule type" value="Genomic_DNA"/>
</dbReference>
<feature type="region of interest" description="Disordered" evidence="1">
    <location>
        <begin position="429"/>
        <end position="458"/>
    </location>
</feature>
<sequence>MKAHIVQLILSATALAVSAVDDTSNKDTPEPCMVRAWVRAEDLSPDHVSHVGEGELRIKISRAECANQVASVALRLQFDEFGEVKHLKEGAVLPEVRALNQTAPAAYADWTGSDVVLDYRTHDDAMSDPELWAVRAEERRGWTTEATLLDGTPDLSQPIVTPFTVAVPAVNYPPVFTQHRQSAQGPISHHSYSDLGYRYIALVTFVDGRTVDVLAGHTTFKPSVPMSARQAPLSHNVQLAHSACKNDHPSSKKRAESLENCLPEAERSVFVAELTLNDGNIVQQGGTLKGRVTVRSVKQGLTTMSRVSVSLRSRRRDHWALAQAAASDDAEFINACQGHRNDRVLDAESERFAHVFQERDENQQLHSLGRFQQASASQEISSGQSSFTFDFDFEVPREIPVDFDSYYRSSEASLSIDLTTLYPLDIVKGRSKSGQRRQDGRGTLGPTHPVGKPLPDRSLWDRTLDVQAKVPITVVSGGPAHPVVHYLAPGARTSVLRSGPQAEKVVSFPIAQPVFNVEAPANTSARLMQSGSTNPMLMNQQFLNISSRRSRRDYPNPTKDYRGGSFAGVLWKKKVVAEERGLWPLPNEINNGGDAQQQQPFVVEV</sequence>
<protein>
    <submittedName>
        <fullName evidence="3">Uncharacterized protein</fullName>
    </submittedName>
</protein>
<evidence type="ECO:0000256" key="1">
    <source>
        <dbReference type="SAM" id="MobiDB-lite"/>
    </source>
</evidence>
<reference evidence="3" key="1">
    <citation type="submission" date="2023-03" db="EMBL/GenBank/DDBJ databases">
        <title>Massive genome expansion in bonnet fungi (Mycena s.s.) driven by repeated elements and novel gene families across ecological guilds.</title>
        <authorList>
            <consortium name="Lawrence Berkeley National Laboratory"/>
            <person name="Harder C.B."/>
            <person name="Miyauchi S."/>
            <person name="Viragh M."/>
            <person name="Kuo A."/>
            <person name="Thoen E."/>
            <person name="Andreopoulos B."/>
            <person name="Lu D."/>
            <person name="Skrede I."/>
            <person name="Drula E."/>
            <person name="Henrissat B."/>
            <person name="Morin E."/>
            <person name="Kohler A."/>
            <person name="Barry K."/>
            <person name="LaButti K."/>
            <person name="Morin E."/>
            <person name="Salamov A."/>
            <person name="Lipzen A."/>
            <person name="Mereny Z."/>
            <person name="Hegedus B."/>
            <person name="Baldrian P."/>
            <person name="Stursova M."/>
            <person name="Weitz H."/>
            <person name="Taylor A."/>
            <person name="Grigoriev I.V."/>
            <person name="Nagy L.G."/>
            <person name="Martin F."/>
            <person name="Kauserud H."/>
        </authorList>
    </citation>
    <scope>NUCLEOTIDE SEQUENCE</scope>
    <source>
        <strain evidence="3">CBHHK182m</strain>
    </source>
</reference>
<feature type="chain" id="PRO_5042061578" evidence="2">
    <location>
        <begin position="20"/>
        <end position="605"/>
    </location>
</feature>
<keyword evidence="2" id="KW-0732">Signal</keyword>
<comment type="caution">
    <text evidence="3">The sequence shown here is derived from an EMBL/GenBank/DDBJ whole genome shotgun (WGS) entry which is preliminary data.</text>
</comment>
<keyword evidence="4" id="KW-1185">Reference proteome</keyword>
<organism evidence="3 4">
    <name type="scientific">Mycena metata</name>
    <dbReference type="NCBI Taxonomy" id="1033252"/>
    <lineage>
        <taxon>Eukaryota</taxon>
        <taxon>Fungi</taxon>
        <taxon>Dikarya</taxon>
        <taxon>Basidiomycota</taxon>
        <taxon>Agaricomycotina</taxon>
        <taxon>Agaricomycetes</taxon>
        <taxon>Agaricomycetidae</taxon>
        <taxon>Agaricales</taxon>
        <taxon>Marasmiineae</taxon>
        <taxon>Mycenaceae</taxon>
        <taxon>Mycena</taxon>
    </lineage>
</organism>
<evidence type="ECO:0000313" key="4">
    <source>
        <dbReference type="Proteomes" id="UP001215598"/>
    </source>
</evidence>
<dbReference type="Proteomes" id="UP001215598">
    <property type="component" value="Unassembled WGS sequence"/>
</dbReference>
<dbReference type="AlphaFoldDB" id="A0AAD7HAW3"/>
<evidence type="ECO:0000256" key="2">
    <source>
        <dbReference type="SAM" id="SignalP"/>
    </source>
</evidence>
<feature type="signal peptide" evidence="2">
    <location>
        <begin position="1"/>
        <end position="19"/>
    </location>
</feature>
<name>A0AAD7HAW3_9AGAR</name>
<accession>A0AAD7HAW3</accession>
<gene>
    <name evidence="3" type="ORF">B0H16DRAFT_1801813</name>
</gene>